<evidence type="ECO:0000256" key="4">
    <source>
        <dbReference type="ARBA" id="ARBA00022898"/>
    </source>
</evidence>
<name>A0ABS8G512_9ALTE</name>
<dbReference type="GO" id="GO:0008696">
    <property type="term" value="F:4-amino-4-deoxychorismate lyase activity"/>
    <property type="evidence" value="ECO:0007669"/>
    <property type="project" value="UniProtKB-EC"/>
</dbReference>
<evidence type="ECO:0000256" key="10">
    <source>
        <dbReference type="NCBIfam" id="TIGR03461"/>
    </source>
</evidence>
<comment type="caution">
    <text evidence="11">The sequence shown here is derived from an EMBL/GenBank/DDBJ whole genome shotgun (WGS) entry which is preliminary data.</text>
</comment>
<keyword evidence="4" id="KW-0663">Pyridoxal phosphate</keyword>
<comment type="similarity">
    <text evidence="2">Belongs to the class-IV pyridoxal-phosphate-dependent aminotransferase family.</text>
</comment>
<evidence type="ECO:0000256" key="9">
    <source>
        <dbReference type="ARBA" id="ARBA00049529"/>
    </source>
</evidence>
<evidence type="ECO:0000256" key="3">
    <source>
        <dbReference type="ARBA" id="ARBA00011738"/>
    </source>
</evidence>
<organism evidence="11 12">
    <name type="scientific">Fluctibacter halophilus</name>
    <dbReference type="NCBI Taxonomy" id="226011"/>
    <lineage>
        <taxon>Bacteria</taxon>
        <taxon>Pseudomonadati</taxon>
        <taxon>Pseudomonadota</taxon>
        <taxon>Gammaproteobacteria</taxon>
        <taxon>Alteromonadales</taxon>
        <taxon>Alteromonadaceae</taxon>
        <taxon>Fluctibacter</taxon>
    </lineage>
</organism>
<dbReference type="PANTHER" id="PTHR42743">
    <property type="entry name" value="AMINO-ACID AMINOTRANSFERASE"/>
    <property type="match status" value="1"/>
</dbReference>
<dbReference type="NCBIfam" id="NF004761">
    <property type="entry name" value="PRK06092.1"/>
    <property type="match status" value="1"/>
</dbReference>
<dbReference type="NCBIfam" id="TIGR03461">
    <property type="entry name" value="pabC_Proteo"/>
    <property type="match status" value="1"/>
</dbReference>
<keyword evidence="5" id="KW-0289">Folate biosynthesis</keyword>
<dbReference type="Gene3D" id="3.30.470.10">
    <property type="match status" value="1"/>
</dbReference>
<evidence type="ECO:0000256" key="6">
    <source>
        <dbReference type="ARBA" id="ARBA00023239"/>
    </source>
</evidence>
<evidence type="ECO:0000313" key="11">
    <source>
        <dbReference type="EMBL" id="MCC2615635.1"/>
    </source>
</evidence>
<evidence type="ECO:0000313" key="12">
    <source>
        <dbReference type="Proteomes" id="UP001520878"/>
    </source>
</evidence>
<comment type="subunit">
    <text evidence="3">Homodimer.</text>
</comment>
<evidence type="ECO:0000256" key="8">
    <source>
        <dbReference type="ARBA" id="ARBA00035676"/>
    </source>
</evidence>
<dbReference type="Proteomes" id="UP001520878">
    <property type="component" value="Unassembled WGS sequence"/>
</dbReference>
<evidence type="ECO:0000256" key="2">
    <source>
        <dbReference type="ARBA" id="ARBA00009320"/>
    </source>
</evidence>
<evidence type="ECO:0000256" key="5">
    <source>
        <dbReference type="ARBA" id="ARBA00022909"/>
    </source>
</evidence>
<evidence type="ECO:0000256" key="7">
    <source>
        <dbReference type="ARBA" id="ARBA00035633"/>
    </source>
</evidence>
<keyword evidence="12" id="KW-1185">Reference proteome</keyword>
<sequence length="271" mass="28996">MSNIQLATSTQNAWALDRGLHFGDGHFTTARVMGGEIELLADHLQRLKRGCERLGIGFVDWQPLVLAMNQQADALGEGVLKVVVTRGSGGRGYDPAGAKEPQAIISTHPSPAHYEVWRAQGIGVGISAVTLGHQPLLAGLKHLNRLEQVLIKQHLSTTTFDDVLVCDQHNKVIEASAANVLVCDSNGVWKTPLLSECGVEGVMRNHLIALAAANGICIEQQPLSLDSLSNAKALFLTNCLMIAVPVVQLHAGAKVFELDSLSVAVPWRSNG</sequence>
<gene>
    <name evidence="11" type="primary">pabC</name>
    <name evidence="11" type="ORF">LJ739_05210</name>
</gene>
<dbReference type="InterPro" id="IPR043132">
    <property type="entry name" value="BCAT-like_C"/>
</dbReference>
<dbReference type="Pfam" id="PF01063">
    <property type="entry name" value="Aminotran_4"/>
    <property type="match status" value="1"/>
</dbReference>
<dbReference type="SUPFAM" id="SSF56752">
    <property type="entry name" value="D-aminoacid aminotransferase-like PLP-dependent enzymes"/>
    <property type="match status" value="1"/>
</dbReference>
<dbReference type="InterPro" id="IPR001544">
    <property type="entry name" value="Aminotrans_IV"/>
</dbReference>
<reference evidence="11 12" key="1">
    <citation type="submission" date="2021-10" db="EMBL/GenBank/DDBJ databases">
        <title>Draft genome of Aestuariibacter halophilus JC2043.</title>
        <authorList>
            <person name="Emsley S.A."/>
            <person name="Pfannmuller K.M."/>
            <person name="Ushijima B."/>
            <person name="Saw J.H."/>
            <person name="Videau P."/>
        </authorList>
    </citation>
    <scope>NUCLEOTIDE SEQUENCE [LARGE SCALE GENOMIC DNA]</scope>
    <source>
        <strain evidence="11 12">JC2043</strain>
    </source>
</reference>
<dbReference type="InterPro" id="IPR036038">
    <property type="entry name" value="Aminotransferase-like"/>
</dbReference>
<evidence type="ECO:0000256" key="1">
    <source>
        <dbReference type="ARBA" id="ARBA00001933"/>
    </source>
</evidence>
<dbReference type="PANTHER" id="PTHR42743:SF2">
    <property type="entry name" value="AMINODEOXYCHORISMATE LYASE"/>
    <property type="match status" value="1"/>
</dbReference>
<dbReference type="RefSeq" id="WP_229157709.1">
    <property type="nucleotide sequence ID" value="NZ_JAJEWP010000001.1"/>
</dbReference>
<accession>A0ABS8G512</accession>
<comment type="cofactor">
    <cofactor evidence="1">
        <name>pyridoxal 5'-phosphate</name>
        <dbReference type="ChEBI" id="CHEBI:597326"/>
    </cofactor>
</comment>
<dbReference type="InterPro" id="IPR017824">
    <property type="entry name" value="Aminodeoxychorismate_lyase_IV"/>
</dbReference>
<proteinExistence type="inferred from homology"/>
<keyword evidence="6 11" id="KW-0456">Lyase</keyword>
<dbReference type="EC" id="4.1.3.38" evidence="8 10"/>
<dbReference type="EMBL" id="JAJEWP010000001">
    <property type="protein sequence ID" value="MCC2615635.1"/>
    <property type="molecule type" value="Genomic_DNA"/>
</dbReference>
<dbReference type="InterPro" id="IPR050571">
    <property type="entry name" value="Class-IV_PLP-Dep_Aminotrnsfr"/>
</dbReference>
<dbReference type="Gene3D" id="3.20.10.10">
    <property type="entry name" value="D-amino Acid Aminotransferase, subunit A, domain 2"/>
    <property type="match status" value="1"/>
</dbReference>
<comment type="catalytic activity">
    <reaction evidence="9">
        <text>4-amino-4-deoxychorismate = 4-aminobenzoate + pyruvate + H(+)</text>
        <dbReference type="Rhea" id="RHEA:16201"/>
        <dbReference type="ChEBI" id="CHEBI:15361"/>
        <dbReference type="ChEBI" id="CHEBI:15378"/>
        <dbReference type="ChEBI" id="CHEBI:17836"/>
        <dbReference type="ChEBI" id="CHEBI:58406"/>
        <dbReference type="EC" id="4.1.3.38"/>
    </reaction>
</comment>
<protein>
    <recommendedName>
        <fullName evidence="8 10">Aminodeoxychorismate lyase</fullName>
        <ecNumber evidence="8 10">4.1.3.38</ecNumber>
    </recommendedName>
</protein>
<comment type="pathway">
    <text evidence="7">Cofactor biosynthesis; tetrahydrofolate biosynthesis; 4-aminobenzoate from chorismate: step 2/2.</text>
</comment>
<dbReference type="InterPro" id="IPR043131">
    <property type="entry name" value="BCAT-like_N"/>
</dbReference>